<evidence type="ECO:0000313" key="8">
    <source>
        <dbReference type="EMBL" id="GIJ64113.1"/>
    </source>
</evidence>
<evidence type="ECO:0000256" key="7">
    <source>
        <dbReference type="SAM" id="Phobius"/>
    </source>
</evidence>
<dbReference type="PRINTS" id="PR01988">
    <property type="entry name" value="EXPORTERBACE"/>
</dbReference>
<evidence type="ECO:0000256" key="6">
    <source>
        <dbReference type="ARBA" id="ARBA00023136"/>
    </source>
</evidence>
<dbReference type="RefSeq" id="WP_204012039.1">
    <property type="nucleotide sequence ID" value="NZ_BOPG01000108.1"/>
</dbReference>
<feature type="transmembrane region" description="Helical" evidence="7">
    <location>
        <begin position="20"/>
        <end position="45"/>
    </location>
</feature>
<dbReference type="PANTHER" id="PTHR23513">
    <property type="entry name" value="INTEGRAL MEMBRANE EFFLUX PROTEIN-RELATED"/>
    <property type="match status" value="1"/>
</dbReference>
<evidence type="ECO:0000256" key="4">
    <source>
        <dbReference type="ARBA" id="ARBA00022692"/>
    </source>
</evidence>
<proteinExistence type="predicted"/>
<evidence type="ECO:0000313" key="9">
    <source>
        <dbReference type="Proteomes" id="UP000612585"/>
    </source>
</evidence>
<dbReference type="PANTHER" id="PTHR23513:SF6">
    <property type="entry name" value="MAJOR FACILITATOR SUPERFAMILY ASSOCIATED DOMAIN-CONTAINING PROTEIN"/>
    <property type="match status" value="1"/>
</dbReference>
<keyword evidence="6 7" id="KW-0472">Membrane</keyword>
<dbReference type="Proteomes" id="UP000612585">
    <property type="component" value="Unassembled WGS sequence"/>
</dbReference>
<dbReference type="InterPro" id="IPR022324">
    <property type="entry name" value="Bacilysin_exporter_BacE_put"/>
</dbReference>
<comment type="subcellular location">
    <subcellularLocation>
        <location evidence="1">Cell membrane</location>
        <topology evidence="1">Multi-pass membrane protein</topology>
    </subcellularLocation>
</comment>
<feature type="transmembrane region" description="Helical" evidence="7">
    <location>
        <begin position="109"/>
        <end position="131"/>
    </location>
</feature>
<dbReference type="SUPFAM" id="SSF103473">
    <property type="entry name" value="MFS general substrate transporter"/>
    <property type="match status" value="1"/>
</dbReference>
<protein>
    <submittedName>
        <fullName evidence="8">MFS transporter</fullName>
    </submittedName>
</protein>
<feature type="transmembrane region" description="Helical" evidence="7">
    <location>
        <begin position="165"/>
        <end position="193"/>
    </location>
</feature>
<feature type="transmembrane region" description="Helical" evidence="7">
    <location>
        <begin position="292"/>
        <end position="311"/>
    </location>
</feature>
<dbReference type="Gene3D" id="1.20.1250.20">
    <property type="entry name" value="MFS general substrate transporter like domains"/>
    <property type="match status" value="1"/>
</dbReference>
<dbReference type="InterPro" id="IPR010290">
    <property type="entry name" value="TM_effector"/>
</dbReference>
<evidence type="ECO:0000256" key="5">
    <source>
        <dbReference type="ARBA" id="ARBA00022989"/>
    </source>
</evidence>
<sequence>MTTVDGRTSLARHADFVKLWIGQSLSLLGAQITLVALPVIAVVLLDATPAQVGLLGMLARLPLLLFLFVGVWVDRLRRRPLLISTDVGRAALFAALPLLWAADVLTLHWLYLIVSLSTLMFVVFTVAHQAYLPSLVGRPQLVEANSKLQMSESVAQLMGPSLGGLLVSAASAVLVVLFGAAGLVASAIAVLLIRTTERPPPESGPRQSMLPAIARGVGFVWRHPVLRPGALQLAVFFSFATAVEVLLFLYLVRDLHLPAGWYGVILAIGGAGALIGASVAPRLVRRFGVGPSLTWSVLLRGLVLVPVPLAMGGRWSAAAMVGVAQFAYGACVQVSIAGQAAIRQAATPDDMQGRTVATFRTLSLALAPFAALGAGLLAEAVGLRAAIAVAVGGTTLAVVPLLLSSVPRMRELPTPPESPEKGGQP</sequence>
<gene>
    <name evidence="8" type="ORF">Vau01_116290</name>
</gene>
<feature type="transmembrane region" description="Helical" evidence="7">
    <location>
        <begin position="259"/>
        <end position="280"/>
    </location>
</feature>
<feature type="transmembrane region" description="Helical" evidence="7">
    <location>
        <begin position="230"/>
        <end position="253"/>
    </location>
</feature>
<keyword evidence="5 7" id="KW-1133">Transmembrane helix</keyword>
<evidence type="ECO:0000256" key="3">
    <source>
        <dbReference type="ARBA" id="ARBA00022475"/>
    </source>
</evidence>
<accession>A0A8J3ZJT9</accession>
<evidence type="ECO:0000256" key="2">
    <source>
        <dbReference type="ARBA" id="ARBA00022448"/>
    </source>
</evidence>
<dbReference type="EMBL" id="BOPG01000108">
    <property type="protein sequence ID" value="GIJ64113.1"/>
    <property type="molecule type" value="Genomic_DNA"/>
</dbReference>
<dbReference type="InterPro" id="IPR036259">
    <property type="entry name" value="MFS_trans_sf"/>
</dbReference>
<feature type="transmembrane region" description="Helical" evidence="7">
    <location>
        <begin position="383"/>
        <end position="403"/>
    </location>
</feature>
<name>A0A8J3ZJT9_9ACTN</name>
<evidence type="ECO:0000256" key="1">
    <source>
        <dbReference type="ARBA" id="ARBA00004651"/>
    </source>
</evidence>
<dbReference type="Pfam" id="PF05977">
    <property type="entry name" value="MFS_3"/>
    <property type="match status" value="1"/>
</dbReference>
<keyword evidence="9" id="KW-1185">Reference proteome</keyword>
<feature type="transmembrane region" description="Helical" evidence="7">
    <location>
        <begin position="357"/>
        <end position="377"/>
    </location>
</feature>
<keyword evidence="2" id="KW-0813">Transport</keyword>
<organism evidence="8 9">
    <name type="scientific">Virgisporangium aurantiacum</name>
    <dbReference type="NCBI Taxonomy" id="175570"/>
    <lineage>
        <taxon>Bacteria</taxon>
        <taxon>Bacillati</taxon>
        <taxon>Actinomycetota</taxon>
        <taxon>Actinomycetes</taxon>
        <taxon>Micromonosporales</taxon>
        <taxon>Micromonosporaceae</taxon>
        <taxon>Virgisporangium</taxon>
    </lineage>
</organism>
<comment type="caution">
    <text evidence="8">The sequence shown here is derived from an EMBL/GenBank/DDBJ whole genome shotgun (WGS) entry which is preliminary data.</text>
</comment>
<dbReference type="CDD" id="cd06173">
    <property type="entry name" value="MFS_MefA_like"/>
    <property type="match status" value="1"/>
</dbReference>
<keyword evidence="3" id="KW-1003">Cell membrane</keyword>
<feature type="transmembrane region" description="Helical" evidence="7">
    <location>
        <begin position="52"/>
        <end position="73"/>
    </location>
</feature>
<dbReference type="GO" id="GO:0005886">
    <property type="term" value="C:plasma membrane"/>
    <property type="evidence" value="ECO:0007669"/>
    <property type="project" value="UniProtKB-SubCell"/>
</dbReference>
<reference evidence="8" key="1">
    <citation type="submission" date="2021-01" db="EMBL/GenBank/DDBJ databases">
        <title>Whole genome shotgun sequence of Virgisporangium aurantiacum NBRC 16421.</title>
        <authorList>
            <person name="Komaki H."/>
            <person name="Tamura T."/>
        </authorList>
    </citation>
    <scope>NUCLEOTIDE SEQUENCE</scope>
    <source>
        <strain evidence="8">NBRC 16421</strain>
    </source>
</reference>
<dbReference type="AlphaFoldDB" id="A0A8J3ZJT9"/>
<keyword evidence="4 7" id="KW-0812">Transmembrane</keyword>
<feature type="transmembrane region" description="Helical" evidence="7">
    <location>
        <begin position="79"/>
        <end position="102"/>
    </location>
</feature>